<keyword evidence="3" id="KW-1185">Reference proteome</keyword>
<evidence type="ECO:0000313" key="2">
    <source>
        <dbReference type="EMBL" id="CAF0728239.1"/>
    </source>
</evidence>
<evidence type="ECO:0000256" key="1">
    <source>
        <dbReference type="SAM" id="Coils"/>
    </source>
</evidence>
<protein>
    <recommendedName>
        <fullName evidence="4">Coiled-coil domain-containing protein 83</fullName>
    </recommendedName>
</protein>
<dbReference type="AlphaFoldDB" id="A0A813MQ51"/>
<feature type="coiled-coil region" evidence="1">
    <location>
        <begin position="25"/>
        <end position="159"/>
    </location>
</feature>
<proteinExistence type="predicted"/>
<organism evidence="2 3">
    <name type="scientific">Brachionus calyciflorus</name>
    <dbReference type="NCBI Taxonomy" id="104777"/>
    <lineage>
        <taxon>Eukaryota</taxon>
        <taxon>Metazoa</taxon>
        <taxon>Spiralia</taxon>
        <taxon>Gnathifera</taxon>
        <taxon>Rotifera</taxon>
        <taxon>Eurotatoria</taxon>
        <taxon>Monogononta</taxon>
        <taxon>Pseudotrocha</taxon>
        <taxon>Ploima</taxon>
        <taxon>Brachionidae</taxon>
        <taxon>Brachionus</taxon>
    </lineage>
</organism>
<dbReference type="InterPro" id="IPR026702">
    <property type="entry name" value="CCDC83"/>
</dbReference>
<keyword evidence="1" id="KW-0175">Coiled coil</keyword>
<sequence>MPKEKSKKSKAPKIDYFEAITTYKINLKEKELQEANEELNKLVERNFYLKERNDRLNQAKEQNIRKALQDYKNYTNEINSRKRCERDDVLCELKNLWAFKESLDKDLLEIRKDIKNTEKEISKSKRNLKYWHDFRKSGSDELEAQIYLLKKELADMNENYEIISNTLRNSTKSTIDQIKRNTEDVIEKKNKIVAEKCLKFLDKDSIEMSRENEWTKEKISVFSKELNVLQEYVADLEQENIKLMAYLFECNSQEVSIIRSVISNQFLDNDNLEENSIMNVDLNQLESVRPKSALDLTIKKLKEIELKYTNNDEISRREYDSNDEQDYDDAKPNQKKLYLDGHKKELIRQSSVTDEEYQAQHNTGEFWPITQEMLNSILKSK</sequence>
<gene>
    <name evidence="2" type="ORF">OXX778_LOCUS2662</name>
</gene>
<name>A0A813MQ51_9BILA</name>
<accession>A0A813MQ51</accession>
<dbReference type="OrthoDB" id="10005859at2759"/>
<comment type="caution">
    <text evidence="2">The sequence shown here is derived from an EMBL/GenBank/DDBJ whole genome shotgun (WGS) entry which is preliminary data.</text>
</comment>
<evidence type="ECO:0000313" key="3">
    <source>
        <dbReference type="Proteomes" id="UP000663879"/>
    </source>
</evidence>
<reference evidence="2" key="1">
    <citation type="submission" date="2021-02" db="EMBL/GenBank/DDBJ databases">
        <authorList>
            <person name="Nowell W R."/>
        </authorList>
    </citation>
    <scope>NUCLEOTIDE SEQUENCE</scope>
    <source>
        <strain evidence="2">Ploen Becks lab</strain>
    </source>
</reference>
<dbReference type="EMBL" id="CAJNOC010000214">
    <property type="protein sequence ID" value="CAF0728239.1"/>
    <property type="molecule type" value="Genomic_DNA"/>
</dbReference>
<dbReference type="PANTHER" id="PTHR21468:SF1">
    <property type="entry name" value="COILED-COIL DOMAIN-CONTAINING PROTEIN 83"/>
    <property type="match status" value="1"/>
</dbReference>
<dbReference type="PANTHER" id="PTHR21468">
    <property type="entry name" value="HSD9"/>
    <property type="match status" value="1"/>
</dbReference>
<dbReference type="Proteomes" id="UP000663879">
    <property type="component" value="Unassembled WGS sequence"/>
</dbReference>
<evidence type="ECO:0008006" key="4">
    <source>
        <dbReference type="Google" id="ProtNLM"/>
    </source>
</evidence>